<comment type="subunit">
    <text evidence="10">Interacts with MAEA and WDR26, components of the CTLH complex that contains GID4, RANBP9 and/or RANBP10, MKLN1, MAEA, RMND5A (or alternatively its paralog RMND5B), GID8, ARMC8, WDR26 and YPEL5.</text>
</comment>
<keyword evidence="19" id="KW-1185">Reference proteome</keyword>
<comment type="function">
    <text evidence="9">Accepts ubiquitin from the E1 complex and catalyzes its covalent attachment to other proteins. E2 ubiquitin conjugating enzyme that transfers ubiquitin to MAEA, a core component of the CTLH E3 ubiquitin-protein ligase complex. In vitro catalyzes 'Lys-11'- and 'Lys-48'-linked polyubiquitination. Capable, in vitro, to ubiquitinate histone H2A.</text>
</comment>
<evidence type="ECO:0000313" key="19">
    <source>
        <dbReference type="Proteomes" id="UP000821853"/>
    </source>
</evidence>
<evidence type="ECO:0000256" key="12">
    <source>
        <dbReference type="ARBA" id="ARBA00076312"/>
    </source>
</evidence>
<dbReference type="EC" id="2.3.2.24" evidence="8"/>
<evidence type="ECO:0000256" key="13">
    <source>
        <dbReference type="ARBA" id="ARBA00077502"/>
    </source>
</evidence>
<dbReference type="Pfam" id="PF00179">
    <property type="entry name" value="UQ_con"/>
    <property type="match status" value="1"/>
</dbReference>
<feature type="region of interest" description="Disordered" evidence="16">
    <location>
        <begin position="151"/>
        <end position="183"/>
    </location>
</feature>
<proteinExistence type="predicted"/>
<evidence type="ECO:0000256" key="9">
    <source>
        <dbReference type="ARBA" id="ARBA00060202"/>
    </source>
</evidence>
<dbReference type="OMA" id="AIMRRWP"/>
<keyword evidence="1" id="KW-0808">Transferase</keyword>
<keyword evidence="3" id="KW-0833">Ubl conjugation pathway</keyword>
<dbReference type="PANTHER" id="PTHR24068">
    <property type="entry name" value="UBIQUITIN-CONJUGATING ENZYME E2"/>
    <property type="match status" value="1"/>
</dbReference>
<evidence type="ECO:0000256" key="14">
    <source>
        <dbReference type="ARBA" id="ARBA00078369"/>
    </source>
</evidence>
<evidence type="ECO:0000256" key="10">
    <source>
        <dbReference type="ARBA" id="ARBA00063081"/>
    </source>
</evidence>
<evidence type="ECO:0000256" key="4">
    <source>
        <dbReference type="ARBA" id="ARBA00022840"/>
    </source>
</evidence>
<dbReference type="GO" id="GO:0061631">
    <property type="term" value="F:ubiquitin conjugating enzyme activity"/>
    <property type="evidence" value="ECO:0007669"/>
    <property type="project" value="UniProtKB-EC"/>
</dbReference>
<evidence type="ECO:0000256" key="15">
    <source>
        <dbReference type="ARBA" id="ARBA00082119"/>
    </source>
</evidence>
<keyword evidence="5" id="KW-0832">Ubl conjugation</keyword>
<protein>
    <recommendedName>
        <fullName evidence="11">Ubiquitin-conjugating enzyme E2 H</fullName>
        <ecNumber evidence="8">2.3.2.24</ecNumber>
    </recommendedName>
    <alternativeName>
        <fullName evidence="14">(E3-independent) E2 ubiquitin-conjugating enzyme H</fullName>
    </alternativeName>
    <alternativeName>
        <fullName evidence="12">E2 ubiquitin-conjugating enzyme H</fullName>
    </alternativeName>
    <alternativeName>
        <fullName evidence="15">Ubiquitin carrier protein H</fullName>
    </alternativeName>
    <alternativeName>
        <fullName evidence="13">Ubiquitin-protein ligase H</fullName>
    </alternativeName>
</protein>
<dbReference type="EMBL" id="JABSTR010001819">
    <property type="protein sequence ID" value="KAH9384215.1"/>
    <property type="molecule type" value="Genomic_DNA"/>
</dbReference>
<accession>A0A9J6H0K4</accession>
<dbReference type="Proteomes" id="UP000821853">
    <property type="component" value="Unassembled WGS sequence"/>
</dbReference>
<dbReference type="SUPFAM" id="SSF54495">
    <property type="entry name" value="UBC-like"/>
    <property type="match status" value="1"/>
</dbReference>
<dbReference type="InterPro" id="IPR016135">
    <property type="entry name" value="UBQ-conjugating_enzyme/RWD"/>
</dbReference>
<evidence type="ECO:0000256" key="7">
    <source>
        <dbReference type="ARBA" id="ARBA00035845"/>
    </source>
</evidence>
<dbReference type="Gene3D" id="3.10.110.10">
    <property type="entry name" value="Ubiquitin Conjugating Enzyme"/>
    <property type="match status" value="1"/>
</dbReference>
<evidence type="ECO:0000313" key="18">
    <source>
        <dbReference type="EMBL" id="KAH9384215.1"/>
    </source>
</evidence>
<name>A0A9J6H0K4_HAELO</name>
<evidence type="ECO:0000256" key="16">
    <source>
        <dbReference type="SAM" id="MobiDB-lite"/>
    </source>
</evidence>
<evidence type="ECO:0000256" key="2">
    <source>
        <dbReference type="ARBA" id="ARBA00022741"/>
    </source>
</evidence>
<organism evidence="18 19">
    <name type="scientific">Haemaphysalis longicornis</name>
    <name type="common">Bush tick</name>
    <dbReference type="NCBI Taxonomy" id="44386"/>
    <lineage>
        <taxon>Eukaryota</taxon>
        <taxon>Metazoa</taxon>
        <taxon>Ecdysozoa</taxon>
        <taxon>Arthropoda</taxon>
        <taxon>Chelicerata</taxon>
        <taxon>Arachnida</taxon>
        <taxon>Acari</taxon>
        <taxon>Parasitiformes</taxon>
        <taxon>Ixodida</taxon>
        <taxon>Ixodoidea</taxon>
        <taxon>Ixodidae</taxon>
        <taxon>Haemaphysalinae</taxon>
        <taxon>Haemaphysalis</taxon>
    </lineage>
</organism>
<evidence type="ECO:0000256" key="1">
    <source>
        <dbReference type="ARBA" id="ARBA00022679"/>
    </source>
</evidence>
<evidence type="ECO:0000256" key="3">
    <source>
        <dbReference type="ARBA" id="ARBA00022786"/>
    </source>
</evidence>
<comment type="catalytic activity">
    <reaction evidence="7">
        <text>S-ubiquitinyl-[E1 ubiquitin-activating enzyme]-L-cysteine + [acceptor protein]-L-lysine = [E1 ubiquitin-activating enzyme]-L-cysteine + N(6)-monoubiquitinyl-[acceptor protein]-L-lysine.</text>
        <dbReference type="EC" id="2.3.2.24"/>
    </reaction>
</comment>
<dbReference type="PROSITE" id="PS50127">
    <property type="entry name" value="UBC_2"/>
    <property type="match status" value="1"/>
</dbReference>
<evidence type="ECO:0000256" key="6">
    <source>
        <dbReference type="ARBA" id="ARBA00022990"/>
    </source>
</evidence>
<dbReference type="FunFam" id="3.10.110.10:FF:000078">
    <property type="entry name" value="ubiquitin-conjugating enzyme E2 H isoform X2"/>
    <property type="match status" value="1"/>
</dbReference>
<evidence type="ECO:0000256" key="5">
    <source>
        <dbReference type="ARBA" id="ARBA00022843"/>
    </source>
</evidence>
<keyword evidence="6" id="KW-0007">Acetylation</keyword>
<dbReference type="VEuPathDB" id="VectorBase:HLOH_046988"/>
<feature type="compositionally biased region" description="Polar residues" evidence="16">
    <location>
        <begin position="155"/>
        <end position="183"/>
    </location>
</feature>
<dbReference type="SMART" id="SM00212">
    <property type="entry name" value="UBCc"/>
    <property type="match status" value="1"/>
</dbReference>
<evidence type="ECO:0000256" key="11">
    <source>
        <dbReference type="ARBA" id="ARBA00072436"/>
    </source>
</evidence>
<dbReference type="AlphaFoldDB" id="A0A9J6H0K4"/>
<feature type="domain" description="UBC core" evidence="17">
    <location>
        <begin position="1"/>
        <end position="149"/>
    </location>
</feature>
<dbReference type="InterPro" id="IPR000608">
    <property type="entry name" value="UBC"/>
</dbReference>
<evidence type="ECO:0000256" key="8">
    <source>
        <dbReference type="ARBA" id="ARBA00039076"/>
    </source>
</evidence>
<keyword evidence="2" id="KW-0547">Nucleotide-binding</keyword>
<comment type="caution">
    <text evidence="18">The sequence shown here is derived from an EMBL/GenBank/DDBJ whole genome shotgun (WGS) entry which is preliminary data.</text>
</comment>
<reference evidence="18 19" key="1">
    <citation type="journal article" date="2020" name="Cell">
        <title>Large-Scale Comparative Analyses of Tick Genomes Elucidate Their Genetic Diversity and Vector Capacities.</title>
        <authorList>
            <consortium name="Tick Genome and Microbiome Consortium (TIGMIC)"/>
            <person name="Jia N."/>
            <person name="Wang J."/>
            <person name="Shi W."/>
            <person name="Du L."/>
            <person name="Sun Y."/>
            <person name="Zhan W."/>
            <person name="Jiang J.F."/>
            <person name="Wang Q."/>
            <person name="Zhang B."/>
            <person name="Ji P."/>
            <person name="Bell-Sakyi L."/>
            <person name="Cui X.M."/>
            <person name="Yuan T.T."/>
            <person name="Jiang B.G."/>
            <person name="Yang W.F."/>
            <person name="Lam T.T."/>
            <person name="Chang Q.C."/>
            <person name="Ding S.J."/>
            <person name="Wang X.J."/>
            <person name="Zhu J.G."/>
            <person name="Ruan X.D."/>
            <person name="Zhao L."/>
            <person name="Wei J.T."/>
            <person name="Ye R.Z."/>
            <person name="Que T.C."/>
            <person name="Du C.H."/>
            <person name="Zhou Y.H."/>
            <person name="Cheng J.X."/>
            <person name="Dai P.F."/>
            <person name="Guo W.B."/>
            <person name="Han X.H."/>
            <person name="Huang E.J."/>
            <person name="Li L.F."/>
            <person name="Wei W."/>
            <person name="Gao Y.C."/>
            <person name="Liu J.Z."/>
            <person name="Shao H.Z."/>
            <person name="Wang X."/>
            <person name="Wang C.C."/>
            <person name="Yang T.C."/>
            <person name="Huo Q.B."/>
            <person name="Li W."/>
            <person name="Chen H.Y."/>
            <person name="Chen S.E."/>
            <person name="Zhou L.G."/>
            <person name="Ni X.B."/>
            <person name="Tian J.H."/>
            <person name="Sheng Y."/>
            <person name="Liu T."/>
            <person name="Pan Y.S."/>
            <person name="Xia L.Y."/>
            <person name="Li J."/>
            <person name="Zhao F."/>
            <person name="Cao W.C."/>
        </authorList>
    </citation>
    <scope>NUCLEOTIDE SEQUENCE [LARGE SCALE GENOMIC DNA]</scope>
    <source>
        <strain evidence="18">HaeL-2018</strain>
    </source>
</reference>
<dbReference type="GO" id="GO:0005524">
    <property type="term" value="F:ATP binding"/>
    <property type="evidence" value="ECO:0007669"/>
    <property type="project" value="UniProtKB-KW"/>
</dbReference>
<sequence length="183" mass="20746">MFSPSKWKWPIHDHVRKLMASDHDATILEQLNELHVTFYGPKGTPYWTGVWDVRVDLPEQYPRQSPAVRFLNKIYHPNIDLESGAVCESAVKRAWNVSSDLLDLFDRLLPQLLAHPAPIVPLNQEAAIMRRWPQEYDERVREYVVMFATPENPKGRNNASSGSDSIASTLSDEDGGTTTPSCS</sequence>
<gene>
    <name evidence="18" type="ORF">HPB48_026208</name>
</gene>
<evidence type="ECO:0000259" key="17">
    <source>
        <dbReference type="PROSITE" id="PS50127"/>
    </source>
</evidence>
<keyword evidence="4" id="KW-0067">ATP-binding</keyword>